<organism evidence="5 6">
    <name type="scientific">Adiantum capillus-veneris</name>
    <name type="common">Maidenhair fern</name>
    <dbReference type="NCBI Taxonomy" id="13818"/>
    <lineage>
        <taxon>Eukaryota</taxon>
        <taxon>Viridiplantae</taxon>
        <taxon>Streptophyta</taxon>
        <taxon>Embryophyta</taxon>
        <taxon>Tracheophyta</taxon>
        <taxon>Polypodiopsida</taxon>
        <taxon>Polypodiidae</taxon>
        <taxon>Polypodiales</taxon>
        <taxon>Pteridineae</taxon>
        <taxon>Pteridaceae</taxon>
        <taxon>Vittarioideae</taxon>
        <taxon>Adiantum</taxon>
    </lineage>
</organism>
<dbReference type="PANTHER" id="PTHR23023">
    <property type="entry name" value="DIMETHYLANILINE MONOOXYGENASE"/>
    <property type="match status" value="1"/>
</dbReference>
<dbReference type="Pfam" id="PF00743">
    <property type="entry name" value="FMO-like"/>
    <property type="match status" value="1"/>
</dbReference>
<keyword evidence="6" id="KW-1185">Reference proteome</keyword>
<keyword evidence="2" id="KW-0285">Flavoprotein</keyword>
<feature type="non-terminal residue" evidence="5">
    <location>
        <position position="96"/>
    </location>
</feature>
<sequence length="96" mass="10346">MRTALFRMAPSGAVAVGAVSQEQKISSTLPQRRKLSVAVIGAGAGGLTATRELTPVVICNGHYFQPKLPLIPGIEKWPGTQLHSHNYRVPQPFVDQ</sequence>
<proteinExistence type="inferred from homology"/>
<protein>
    <submittedName>
        <fullName evidence="5">Uncharacterized protein</fullName>
    </submittedName>
</protein>
<keyword evidence="3" id="KW-0274">FAD</keyword>
<name>A0A9D4V990_ADICA</name>
<dbReference type="GO" id="GO:0050660">
    <property type="term" value="F:flavin adenine dinucleotide binding"/>
    <property type="evidence" value="ECO:0007669"/>
    <property type="project" value="InterPro"/>
</dbReference>
<dbReference type="InterPro" id="IPR036188">
    <property type="entry name" value="FAD/NAD-bd_sf"/>
</dbReference>
<dbReference type="GO" id="GO:0004499">
    <property type="term" value="F:N,N-dimethylaniline monooxygenase activity"/>
    <property type="evidence" value="ECO:0007669"/>
    <property type="project" value="InterPro"/>
</dbReference>
<keyword evidence="4" id="KW-0560">Oxidoreductase</keyword>
<evidence type="ECO:0000256" key="3">
    <source>
        <dbReference type="ARBA" id="ARBA00022827"/>
    </source>
</evidence>
<evidence type="ECO:0000256" key="4">
    <source>
        <dbReference type="ARBA" id="ARBA00023002"/>
    </source>
</evidence>
<evidence type="ECO:0000313" key="6">
    <source>
        <dbReference type="Proteomes" id="UP000886520"/>
    </source>
</evidence>
<dbReference type="Gene3D" id="3.50.50.60">
    <property type="entry name" value="FAD/NAD(P)-binding domain"/>
    <property type="match status" value="3"/>
</dbReference>
<comment type="similarity">
    <text evidence="1">Belongs to the FMO family.</text>
</comment>
<dbReference type="AlphaFoldDB" id="A0A9D4V990"/>
<dbReference type="GO" id="GO:0050661">
    <property type="term" value="F:NADP binding"/>
    <property type="evidence" value="ECO:0007669"/>
    <property type="project" value="InterPro"/>
</dbReference>
<reference evidence="5" key="1">
    <citation type="submission" date="2021-01" db="EMBL/GenBank/DDBJ databases">
        <title>Adiantum capillus-veneris genome.</title>
        <authorList>
            <person name="Fang Y."/>
            <person name="Liao Q."/>
        </authorList>
    </citation>
    <scope>NUCLEOTIDE SEQUENCE</scope>
    <source>
        <strain evidence="5">H3</strain>
        <tissue evidence="5">Leaf</tissue>
    </source>
</reference>
<dbReference type="OrthoDB" id="66881at2759"/>
<dbReference type="Proteomes" id="UP000886520">
    <property type="component" value="Chromosome 2"/>
</dbReference>
<dbReference type="EMBL" id="JABFUD020000003">
    <property type="protein sequence ID" value="KAI5082139.1"/>
    <property type="molecule type" value="Genomic_DNA"/>
</dbReference>
<gene>
    <name evidence="5" type="ORF">GOP47_0001882</name>
</gene>
<comment type="caution">
    <text evidence="5">The sequence shown here is derived from an EMBL/GenBank/DDBJ whole genome shotgun (WGS) entry which is preliminary data.</text>
</comment>
<evidence type="ECO:0000256" key="1">
    <source>
        <dbReference type="ARBA" id="ARBA00009183"/>
    </source>
</evidence>
<evidence type="ECO:0000313" key="5">
    <source>
        <dbReference type="EMBL" id="KAI5082139.1"/>
    </source>
</evidence>
<dbReference type="InterPro" id="IPR020946">
    <property type="entry name" value="Flavin_mOase-like"/>
</dbReference>
<accession>A0A9D4V990</accession>
<dbReference type="InterPro" id="IPR050346">
    <property type="entry name" value="FMO-like"/>
</dbReference>
<evidence type="ECO:0000256" key="2">
    <source>
        <dbReference type="ARBA" id="ARBA00022630"/>
    </source>
</evidence>